<dbReference type="PROSITE" id="PS50088">
    <property type="entry name" value="ANK_REPEAT"/>
    <property type="match status" value="4"/>
</dbReference>
<dbReference type="Pfam" id="PF12796">
    <property type="entry name" value="Ank_2"/>
    <property type="match status" value="2"/>
</dbReference>
<feature type="repeat" description="ANK" evidence="3">
    <location>
        <begin position="261"/>
        <end position="293"/>
    </location>
</feature>
<dbReference type="InterPro" id="IPR002110">
    <property type="entry name" value="Ankyrin_rpt"/>
</dbReference>
<dbReference type="InterPro" id="IPR036770">
    <property type="entry name" value="Ankyrin_rpt-contain_sf"/>
</dbReference>
<name>A0A378L9U1_9GAMM</name>
<dbReference type="Proteomes" id="UP000255110">
    <property type="component" value="Unassembled WGS sequence"/>
</dbReference>
<evidence type="ECO:0000313" key="5">
    <source>
        <dbReference type="EMBL" id="STY23606.1"/>
    </source>
</evidence>
<dbReference type="AlphaFoldDB" id="A0A378L9U1"/>
<dbReference type="PANTHER" id="PTHR24173:SF74">
    <property type="entry name" value="ANKYRIN REPEAT DOMAIN-CONTAINING PROTEIN 16"/>
    <property type="match status" value="1"/>
</dbReference>
<gene>
    <name evidence="4" type="ORF">Lstg_0972</name>
    <name evidence="5" type="ORF">NCTC11991_02216</name>
</gene>
<feature type="repeat" description="ANK" evidence="3">
    <location>
        <begin position="195"/>
        <end position="227"/>
    </location>
</feature>
<evidence type="ECO:0000256" key="3">
    <source>
        <dbReference type="PROSITE-ProRule" id="PRU00023"/>
    </source>
</evidence>
<keyword evidence="1" id="KW-0677">Repeat</keyword>
<proteinExistence type="predicted"/>
<feature type="repeat" description="ANK" evidence="3">
    <location>
        <begin position="322"/>
        <end position="354"/>
    </location>
</feature>
<sequence>MSYERLKAALKQGNVDQFKKLISNVEEEGLLTSDENGNTLVHLAVIYDQPEILKKLIDAAKEFNSQVLKIPNNNGFTPLECSYVYSSSKTRPLLESDPQLSPSSKLVIHQKYKEIEALSPGSFRKEGLGKIIMVASALDAKALSILLGIARNREDLLRYKMKDGWSGVHFAAYNNNLDAIQLFSEQFAIEVTDNQDNTPLMTAAGRGNLKIIEYLLAKGGNLHQKNKHGENTIFIAAENGQLATLKFLDKEGVDLLAINDNDENALMAAARNGYLDCVHYLLDRGVPANLQNKQGKTAFQLALDAKKFDVAALFVTQSTAKEKEQALFDAVRRGDLATVQWLAEHGASLTATDESKMIPMLLAASSGNIKLIDYFLSQDPPPIHDKDSEGDNPLFVAIKNRQTSLVIHLVASGFFSLEDKNAQGKTPLLAAAEVNSDVLVEFFHQKGYSLEARDDEGNTAFHLLLAKGNLGNAMEYLHANSPALILEKNNKDETPLHTAVRLKRTDGIEELLRLFSAHPQIKTKLLEARDDQGNTALLSAIQYQNSEAVPLLLAEKTDVLAKNHKGQTVINIAHLNIFSQATLKALFDAYQIDYREYYHRRRLYFIFGGSQLHEVLKFQNAEVKLGFGLFDEGVSVLNSYLNAFIKEKHPEYSSQFTGLLFALNKLESDTTVENILSRLDREGMAFQATGFTGHSVLATLKNMADGSMKLSLAERGGRIGDAPFLNAENKKFVATRSIIVPADKRQRVIELLFQAKKEPQATGIDILFKQIPEFVGEPYQFSNIYQKKFLDICFYSNPKTGLYEQFIEILGEEGGKTFYKEFELYMREQELKKYKEFRQHNHPDENLQENPIIVKAQELIEKRQEALQVSPKLG</sequence>
<reference evidence="5 7" key="2">
    <citation type="submission" date="2018-06" db="EMBL/GenBank/DDBJ databases">
        <authorList>
            <consortium name="Pathogen Informatics"/>
            <person name="Doyle S."/>
        </authorList>
    </citation>
    <scope>NUCLEOTIDE SEQUENCE [LARGE SCALE GENOMIC DNA]</scope>
    <source>
        <strain evidence="5 7">NCTC11991</strain>
    </source>
</reference>
<dbReference type="OrthoDB" id="5632076at2"/>
<dbReference type="STRING" id="460.Lstg_0972"/>
<dbReference type="Pfam" id="PF13857">
    <property type="entry name" value="Ank_5"/>
    <property type="match status" value="1"/>
</dbReference>
<feature type="repeat" description="ANK" evidence="3">
    <location>
        <begin position="423"/>
        <end position="455"/>
    </location>
</feature>
<dbReference type="EMBL" id="UGOY01000001">
    <property type="protein sequence ID" value="STY23606.1"/>
    <property type="molecule type" value="Genomic_DNA"/>
</dbReference>
<evidence type="ECO:0000313" key="6">
    <source>
        <dbReference type="Proteomes" id="UP000054820"/>
    </source>
</evidence>
<dbReference type="SUPFAM" id="SSF48403">
    <property type="entry name" value="Ankyrin repeat"/>
    <property type="match status" value="2"/>
</dbReference>
<evidence type="ECO:0000313" key="4">
    <source>
        <dbReference type="EMBL" id="KTD79015.1"/>
    </source>
</evidence>
<reference evidence="4 6" key="1">
    <citation type="submission" date="2015-11" db="EMBL/GenBank/DDBJ databases">
        <title>Genomic analysis of 38 Legionella species identifies large and diverse effector repertoires.</title>
        <authorList>
            <person name="Burstein D."/>
            <person name="Amaro F."/>
            <person name="Zusman T."/>
            <person name="Lifshitz Z."/>
            <person name="Cohen O."/>
            <person name="Gilbert J.A."/>
            <person name="Pupko T."/>
            <person name="Shuman H.A."/>
            <person name="Segal G."/>
        </authorList>
    </citation>
    <scope>NUCLEOTIDE SEQUENCE [LARGE SCALE GENOMIC DNA]</scope>
    <source>
        <strain evidence="4 6">SC-18-C9</strain>
    </source>
</reference>
<keyword evidence="2 3" id="KW-0040">ANK repeat</keyword>
<evidence type="ECO:0000313" key="7">
    <source>
        <dbReference type="Proteomes" id="UP000255110"/>
    </source>
</evidence>
<protein>
    <submittedName>
        <fullName evidence="5">Ankyrin repeat protein</fullName>
    </submittedName>
</protein>
<dbReference type="Proteomes" id="UP000054820">
    <property type="component" value="Unassembled WGS sequence"/>
</dbReference>
<evidence type="ECO:0000256" key="1">
    <source>
        <dbReference type="ARBA" id="ARBA00022737"/>
    </source>
</evidence>
<dbReference type="Gene3D" id="1.25.40.20">
    <property type="entry name" value="Ankyrin repeat-containing domain"/>
    <property type="match status" value="3"/>
</dbReference>
<accession>A0A378L9U1</accession>
<keyword evidence="6" id="KW-1185">Reference proteome</keyword>
<dbReference type="PANTHER" id="PTHR24173">
    <property type="entry name" value="ANKYRIN REPEAT CONTAINING"/>
    <property type="match status" value="1"/>
</dbReference>
<evidence type="ECO:0000256" key="2">
    <source>
        <dbReference type="ARBA" id="ARBA00023043"/>
    </source>
</evidence>
<dbReference type="EMBL" id="LNYZ01000007">
    <property type="protein sequence ID" value="KTD79015.1"/>
    <property type="molecule type" value="Genomic_DNA"/>
</dbReference>
<dbReference type="SMART" id="SM00248">
    <property type="entry name" value="ANK"/>
    <property type="match status" value="11"/>
</dbReference>
<organism evidence="5 7">
    <name type="scientific">Legionella steigerwaltii</name>
    <dbReference type="NCBI Taxonomy" id="460"/>
    <lineage>
        <taxon>Bacteria</taxon>
        <taxon>Pseudomonadati</taxon>
        <taxon>Pseudomonadota</taxon>
        <taxon>Gammaproteobacteria</taxon>
        <taxon>Legionellales</taxon>
        <taxon>Legionellaceae</taxon>
        <taxon>Legionella</taxon>
    </lineage>
</organism>
<dbReference type="PROSITE" id="PS50297">
    <property type="entry name" value="ANK_REP_REGION"/>
    <property type="match status" value="2"/>
</dbReference>
<dbReference type="RefSeq" id="WP_058476554.1">
    <property type="nucleotide sequence ID" value="NZ_CAAAIO010000007.1"/>
</dbReference>